<evidence type="ECO:0000313" key="1">
    <source>
        <dbReference type="EMBL" id="ULP45491.1"/>
    </source>
</evidence>
<keyword evidence="1" id="KW-0614">Plasmid</keyword>
<accession>A0ABY3V0Y2</accession>
<organism evidence="1 2">
    <name type="scientific">Mycobacterium lentiflavum</name>
    <dbReference type="NCBI Taxonomy" id="141349"/>
    <lineage>
        <taxon>Bacteria</taxon>
        <taxon>Bacillati</taxon>
        <taxon>Actinomycetota</taxon>
        <taxon>Actinomycetes</taxon>
        <taxon>Mycobacteriales</taxon>
        <taxon>Mycobacteriaceae</taxon>
        <taxon>Mycobacterium</taxon>
        <taxon>Mycobacterium simiae complex</taxon>
    </lineage>
</organism>
<protein>
    <submittedName>
        <fullName evidence="1">Uncharacterized protein</fullName>
    </submittedName>
</protein>
<gene>
    <name evidence="1" type="ORF">MJO58_27445</name>
</gene>
<reference evidence="1" key="1">
    <citation type="submission" date="2022-08" db="EMBL/GenBank/DDBJ databases">
        <title>Complete genome sequence of 14 non-tuberculosis mycobacteria type-strains.</title>
        <authorList>
            <person name="Igarashi Y."/>
            <person name="Osugi A."/>
            <person name="Mitarai S."/>
        </authorList>
    </citation>
    <scope>NUCLEOTIDE SEQUENCE</scope>
    <source>
        <strain evidence="1">ATCC 51985</strain>
    </source>
</reference>
<geneLocation type="plasmid" evidence="1 2">
    <name>unnamed1</name>
</geneLocation>
<dbReference type="EMBL" id="CP092424">
    <property type="protein sequence ID" value="ULP45491.1"/>
    <property type="molecule type" value="Genomic_DNA"/>
</dbReference>
<dbReference type="Proteomes" id="UP001055171">
    <property type="component" value="Plasmid unnamed1"/>
</dbReference>
<evidence type="ECO:0000313" key="2">
    <source>
        <dbReference type="Proteomes" id="UP001055171"/>
    </source>
</evidence>
<name>A0ABY3V0Y2_MYCLN</name>
<dbReference type="RefSeq" id="WP_175364749.1">
    <property type="nucleotide sequence ID" value="NZ_CP092424.2"/>
</dbReference>
<keyword evidence="2" id="KW-1185">Reference proteome</keyword>
<proteinExistence type="predicted"/>
<sequence>MIAPTTELGEFLTILPMPFEIGAVMLDWTTMAAVDSMLFLRAQIGLTFAMRSD</sequence>